<dbReference type="PANTHER" id="PTHR11850">
    <property type="entry name" value="HOMEOBOX PROTEIN TRANSCRIPTION FACTORS"/>
    <property type="match status" value="1"/>
</dbReference>
<dbReference type="SMART" id="SM00389">
    <property type="entry name" value="HOX"/>
    <property type="match status" value="1"/>
</dbReference>
<sequence length="267" mass="30075">MDLLEMVNILSSSSYIDEAHVWRSNLCGHPMRPVLYEILKEMKERTGLSHRNHMDNDGPDPQLIRLDNMLIAEGICGPEKLGSVVGNAALTSGLNAASSSTGSEMGSPNDNAEYRNKLASIRSSYQSDMAEYQENRESFTKHVRDLLLNQAAIRPITGEQVEKTVRIIEGKLGSVEMQLKQTSCEHVMLLRSRTLDARRKRRNFPKPSTQVLTDYFYAHLANPYPSEEAKEELARKCGITVSQVSNWFGNKRIRYKKNMGKPPSSDS</sequence>
<dbReference type="SUPFAM" id="SSF46689">
    <property type="entry name" value="Homeodomain-like"/>
    <property type="match status" value="1"/>
</dbReference>
<dbReference type="Proteomes" id="UP000186922">
    <property type="component" value="Unassembled WGS sequence"/>
</dbReference>
<reference evidence="9 10" key="1">
    <citation type="journal article" date="2016" name="Nat. Commun.">
        <title>Extremotolerant tardigrade genome and improved radiotolerance of human cultured cells by tardigrade-unique protein.</title>
        <authorList>
            <person name="Hashimoto T."/>
            <person name="Horikawa D.D."/>
            <person name="Saito Y."/>
            <person name="Kuwahara H."/>
            <person name="Kozuka-Hata H."/>
            <person name="Shin-I T."/>
            <person name="Minakuchi Y."/>
            <person name="Ohishi K."/>
            <person name="Motoyama A."/>
            <person name="Aizu T."/>
            <person name="Enomoto A."/>
            <person name="Kondo K."/>
            <person name="Tanaka S."/>
            <person name="Hara Y."/>
            <person name="Koshikawa S."/>
            <person name="Sagara H."/>
            <person name="Miura T."/>
            <person name="Yokobori S."/>
            <person name="Miyagawa K."/>
            <person name="Suzuki Y."/>
            <person name="Kubo T."/>
            <person name="Oyama M."/>
            <person name="Kohara Y."/>
            <person name="Fujiyama A."/>
            <person name="Arakawa K."/>
            <person name="Katayama T."/>
            <person name="Toyoda A."/>
            <person name="Kunieda T."/>
        </authorList>
    </citation>
    <scope>NUCLEOTIDE SEQUENCE [LARGE SCALE GENOMIC DNA]</scope>
    <source>
        <strain evidence="9 10">YOKOZUNA-1</strain>
    </source>
</reference>
<dbReference type="InterPro" id="IPR001356">
    <property type="entry name" value="HD"/>
</dbReference>
<evidence type="ECO:0000256" key="4">
    <source>
        <dbReference type="ARBA" id="ARBA00023155"/>
    </source>
</evidence>
<dbReference type="GO" id="GO:0005634">
    <property type="term" value="C:nucleus"/>
    <property type="evidence" value="ECO:0007669"/>
    <property type="project" value="UniProtKB-SubCell"/>
</dbReference>
<dbReference type="OrthoDB" id="4187154at2759"/>
<dbReference type="Pfam" id="PF03792">
    <property type="entry name" value="PBC"/>
    <property type="match status" value="1"/>
</dbReference>
<keyword evidence="10" id="KW-1185">Reference proteome</keyword>
<evidence type="ECO:0000256" key="2">
    <source>
        <dbReference type="ARBA" id="ARBA00007601"/>
    </source>
</evidence>
<evidence type="ECO:0000256" key="5">
    <source>
        <dbReference type="ARBA" id="ARBA00023242"/>
    </source>
</evidence>
<name>A0A1D1VAN9_RAMVA</name>
<evidence type="ECO:0000313" key="9">
    <source>
        <dbReference type="EMBL" id="GAU98709.1"/>
    </source>
</evidence>
<dbReference type="InterPro" id="IPR017970">
    <property type="entry name" value="Homeobox_CS"/>
</dbReference>
<dbReference type="GO" id="GO:0000981">
    <property type="term" value="F:DNA-binding transcription factor activity, RNA polymerase II-specific"/>
    <property type="evidence" value="ECO:0007669"/>
    <property type="project" value="InterPro"/>
</dbReference>
<protein>
    <submittedName>
        <fullName evidence="9">Uncharacterized protein</fullName>
    </submittedName>
</protein>
<dbReference type="EMBL" id="BDGG01000004">
    <property type="protein sequence ID" value="GAU98709.1"/>
    <property type="molecule type" value="Genomic_DNA"/>
</dbReference>
<comment type="similarity">
    <text evidence="2">Belongs to the TALE/PBX homeobox family.</text>
</comment>
<dbReference type="PROSITE" id="PS51978">
    <property type="entry name" value="PBC"/>
    <property type="match status" value="1"/>
</dbReference>
<keyword evidence="5 6" id="KW-0539">Nucleus</keyword>
<feature type="domain" description="PBC" evidence="8">
    <location>
        <begin position="1"/>
        <end position="196"/>
    </location>
</feature>
<evidence type="ECO:0000256" key="6">
    <source>
        <dbReference type="PROSITE-ProRule" id="PRU00108"/>
    </source>
</evidence>
<keyword evidence="4 6" id="KW-0371">Homeobox</keyword>
<gene>
    <name evidence="9" type="primary">RvY_09821-1</name>
    <name evidence="9" type="synonym">RvY_09821.1</name>
    <name evidence="9" type="ORF">RvY_09821</name>
</gene>
<organism evidence="9 10">
    <name type="scientific">Ramazzottius varieornatus</name>
    <name type="common">Water bear</name>
    <name type="synonym">Tardigrade</name>
    <dbReference type="NCBI Taxonomy" id="947166"/>
    <lineage>
        <taxon>Eukaryota</taxon>
        <taxon>Metazoa</taxon>
        <taxon>Ecdysozoa</taxon>
        <taxon>Tardigrada</taxon>
        <taxon>Eutardigrada</taxon>
        <taxon>Parachela</taxon>
        <taxon>Hypsibioidea</taxon>
        <taxon>Ramazzottiidae</taxon>
        <taxon>Ramazzottius</taxon>
    </lineage>
</organism>
<dbReference type="PROSITE" id="PS50071">
    <property type="entry name" value="HOMEOBOX_2"/>
    <property type="match status" value="1"/>
</dbReference>
<dbReference type="Pfam" id="PF05920">
    <property type="entry name" value="Homeobox_KN"/>
    <property type="match status" value="1"/>
</dbReference>
<dbReference type="CDD" id="cd00086">
    <property type="entry name" value="homeodomain"/>
    <property type="match status" value="1"/>
</dbReference>
<evidence type="ECO:0000256" key="1">
    <source>
        <dbReference type="ARBA" id="ARBA00004123"/>
    </source>
</evidence>
<evidence type="ECO:0000256" key="3">
    <source>
        <dbReference type="ARBA" id="ARBA00023125"/>
    </source>
</evidence>
<accession>A0A1D1VAN9</accession>
<feature type="domain" description="Homeobox" evidence="7">
    <location>
        <begin position="195"/>
        <end position="258"/>
    </location>
</feature>
<dbReference type="InterPro" id="IPR005542">
    <property type="entry name" value="PBX_PBC_dom"/>
</dbReference>
<dbReference type="PROSITE" id="PS00027">
    <property type="entry name" value="HOMEOBOX_1"/>
    <property type="match status" value="1"/>
</dbReference>
<dbReference type="InterPro" id="IPR009057">
    <property type="entry name" value="Homeodomain-like_sf"/>
</dbReference>
<dbReference type="GO" id="GO:0000987">
    <property type="term" value="F:cis-regulatory region sequence-specific DNA binding"/>
    <property type="evidence" value="ECO:0007669"/>
    <property type="project" value="UniProtKB-ARBA"/>
</dbReference>
<proteinExistence type="inferred from homology"/>
<dbReference type="InterPro" id="IPR050224">
    <property type="entry name" value="TALE_homeobox"/>
</dbReference>
<evidence type="ECO:0000259" key="7">
    <source>
        <dbReference type="PROSITE" id="PS50071"/>
    </source>
</evidence>
<comment type="caution">
    <text evidence="9">The sequence shown here is derived from an EMBL/GenBank/DDBJ whole genome shotgun (WGS) entry which is preliminary data.</text>
</comment>
<dbReference type="AlphaFoldDB" id="A0A1D1VAN9"/>
<comment type="subcellular location">
    <subcellularLocation>
        <location evidence="1 6">Nucleus</location>
    </subcellularLocation>
</comment>
<evidence type="ECO:0000313" key="10">
    <source>
        <dbReference type="Proteomes" id="UP000186922"/>
    </source>
</evidence>
<dbReference type="STRING" id="947166.A0A1D1VAN9"/>
<feature type="DNA-binding region" description="Homeobox" evidence="6">
    <location>
        <begin position="197"/>
        <end position="259"/>
    </location>
</feature>
<dbReference type="Gene3D" id="1.10.10.60">
    <property type="entry name" value="Homeodomain-like"/>
    <property type="match status" value="1"/>
</dbReference>
<keyword evidence="3 6" id="KW-0238">DNA-binding</keyword>
<dbReference type="InterPro" id="IPR008422">
    <property type="entry name" value="KN_HD"/>
</dbReference>
<evidence type="ECO:0000259" key="8">
    <source>
        <dbReference type="PROSITE" id="PS51978"/>
    </source>
</evidence>